<comment type="similarity">
    <text evidence="2">Belongs to the FYV10 family.</text>
</comment>
<keyword evidence="6" id="KW-0862">Zinc</keyword>
<dbReference type="SUPFAM" id="SSF57850">
    <property type="entry name" value="RING/U-box"/>
    <property type="match status" value="1"/>
</dbReference>
<dbReference type="STRING" id="64571.A0A1Y2GB95"/>
<dbReference type="PANTHER" id="PTHR12170">
    <property type="entry name" value="MACROPHAGE ERYTHROBLAST ATTACHER-RELATED"/>
    <property type="match status" value="1"/>
</dbReference>
<dbReference type="InterPro" id="IPR006595">
    <property type="entry name" value="CTLH_C"/>
</dbReference>
<evidence type="ECO:0000256" key="2">
    <source>
        <dbReference type="ARBA" id="ARBA00010615"/>
    </source>
</evidence>
<evidence type="ECO:0000256" key="5">
    <source>
        <dbReference type="ARBA" id="ARBA00022771"/>
    </source>
</evidence>
<dbReference type="PROSITE" id="PS50897">
    <property type="entry name" value="CTLH"/>
    <property type="match status" value="1"/>
</dbReference>
<evidence type="ECO:0000256" key="6">
    <source>
        <dbReference type="ARBA" id="ARBA00022833"/>
    </source>
</evidence>
<dbReference type="GO" id="GO:0005634">
    <property type="term" value="C:nucleus"/>
    <property type="evidence" value="ECO:0007669"/>
    <property type="project" value="TreeGrafter"/>
</dbReference>
<accession>A0A1Y2GB95</accession>
<dbReference type="InterPro" id="IPR045098">
    <property type="entry name" value="Fyv10_fam"/>
</dbReference>
<dbReference type="SMART" id="SM00757">
    <property type="entry name" value="CRA"/>
    <property type="match status" value="1"/>
</dbReference>
<dbReference type="PANTHER" id="PTHR12170:SF2">
    <property type="entry name" value="E3 UBIQUITIN-PROTEIN TRANSFERASE MAEA"/>
    <property type="match status" value="1"/>
</dbReference>
<sequence length="396" mass="45707">MNKINHDQLLSLEHPFVKIPVEKFRSSLRTSQKHIEKEIAMLTDKVTEISKKSVQGSMDPKQVEAALEAIVTRLSTLKRKLKDTRADEALYSQRTKVRLQHLQEFTSISTLDSDDFARWSRTRLNRIVIDYMLRDGFRETAALLAKNEHIEDLVDIELFTQSTKVEQALMRQSCTECLQWCKENNSNLKKLKSTLEFSLREQEFIELVRERRPQEAIAYAKKYLTPWQETHMKEISHVMGLLAFQPDTKCFPYKRLYDKARWNDLIAQFRSNSFALQFFTPEPLLNVTLQAGLTALKTMMCYQHEHRNINCPVCDPETLGALAVDLPMSQHLNSSIVCRLSGQIMNEDNLPMALPNGYVYSYNALTEMASLNNGKITCPRTGAVFDISQMKKVFIS</sequence>
<dbReference type="AlphaFoldDB" id="A0A1Y2GB95"/>
<dbReference type="FunCoup" id="A0A1Y2GB95">
    <property type="interactions" value="485"/>
</dbReference>
<evidence type="ECO:0000256" key="4">
    <source>
        <dbReference type="ARBA" id="ARBA00022723"/>
    </source>
</evidence>
<dbReference type="InterPro" id="IPR006594">
    <property type="entry name" value="LisH"/>
</dbReference>
<protein>
    <submittedName>
        <fullName evidence="10">CTLH/CRA C-terminal to lish motif domain-domain-containing protein</fullName>
    </submittedName>
</protein>
<dbReference type="InterPro" id="IPR013144">
    <property type="entry name" value="CRA_dom"/>
</dbReference>
<dbReference type="CDD" id="cd16659">
    <property type="entry name" value="RING-Ubox_Emp"/>
    <property type="match status" value="1"/>
</dbReference>
<dbReference type="Proteomes" id="UP000193648">
    <property type="component" value="Unassembled WGS sequence"/>
</dbReference>
<dbReference type="GO" id="GO:0043161">
    <property type="term" value="P:proteasome-mediated ubiquitin-dependent protein catabolic process"/>
    <property type="evidence" value="ECO:0007669"/>
    <property type="project" value="InterPro"/>
</dbReference>
<dbReference type="PROSITE" id="PS50896">
    <property type="entry name" value="LISH"/>
    <property type="match status" value="1"/>
</dbReference>
<dbReference type="GeneID" id="33567345"/>
<proteinExistence type="inferred from homology"/>
<organism evidence="10 11">
    <name type="scientific">Lobosporangium transversale</name>
    <dbReference type="NCBI Taxonomy" id="64571"/>
    <lineage>
        <taxon>Eukaryota</taxon>
        <taxon>Fungi</taxon>
        <taxon>Fungi incertae sedis</taxon>
        <taxon>Mucoromycota</taxon>
        <taxon>Mortierellomycotina</taxon>
        <taxon>Mortierellomycetes</taxon>
        <taxon>Mortierellales</taxon>
        <taxon>Mortierellaceae</taxon>
        <taxon>Lobosporangium</taxon>
    </lineage>
</organism>
<dbReference type="GO" id="GO:0005737">
    <property type="term" value="C:cytoplasm"/>
    <property type="evidence" value="ECO:0007669"/>
    <property type="project" value="UniProtKB-SubCell"/>
</dbReference>
<keyword evidence="11" id="KW-1185">Reference proteome</keyword>
<evidence type="ECO:0000256" key="1">
    <source>
        <dbReference type="ARBA" id="ARBA00004496"/>
    </source>
</evidence>
<feature type="domain" description="CTLH" evidence="8">
    <location>
        <begin position="159"/>
        <end position="215"/>
    </location>
</feature>
<comment type="caution">
    <text evidence="10">The sequence shown here is derived from an EMBL/GenBank/DDBJ whole genome shotgun (WGS) entry which is preliminary data.</text>
</comment>
<comment type="subcellular location">
    <subcellularLocation>
        <location evidence="1">Cytoplasm</location>
    </subcellularLocation>
</comment>
<evidence type="ECO:0000259" key="8">
    <source>
        <dbReference type="PROSITE" id="PS50897"/>
    </source>
</evidence>
<dbReference type="PROSITE" id="PS51867">
    <property type="entry name" value="ZF_RING_GID"/>
    <property type="match status" value="1"/>
</dbReference>
<dbReference type="EMBL" id="MCFF01000047">
    <property type="protein sequence ID" value="ORZ06150.1"/>
    <property type="molecule type" value="Genomic_DNA"/>
</dbReference>
<dbReference type="GO" id="GO:0061630">
    <property type="term" value="F:ubiquitin protein ligase activity"/>
    <property type="evidence" value="ECO:0007669"/>
    <property type="project" value="InterPro"/>
</dbReference>
<evidence type="ECO:0000313" key="10">
    <source>
        <dbReference type="EMBL" id="ORZ06150.1"/>
    </source>
</evidence>
<name>A0A1Y2GB95_9FUNG</name>
<evidence type="ECO:0000313" key="11">
    <source>
        <dbReference type="Proteomes" id="UP000193648"/>
    </source>
</evidence>
<evidence type="ECO:0000256" key="3">
    <source>
        <dbReference type="ARBA" id="ARBA00022490"/>
    </source>
</evidence>
<dbReference type="InterPro" id="IPR044063">
    <property type="entry name" value="ZF_RING_GID"/>
</dbReference>
<dbReference type="GO" id="GO:0008270">
    <property type="term" value="F:zinc ion binding"/>
    <property type="evidence" value="ECO:0007669"/>
    <property type="project" value="UniProtKB-KW"/>
</dbReference>
<feature type="zinc finger region" description="RING-Gid-type" evidence="7">
    <location>
        <begin position="311"/>
        <end position="381"/>
    </location>
</feature>
<dbReference type="SMART" id="SM00668">
    <property type="entry name" value="CTLH"/>
    <property type="match status" value="1"/>
</dbReference>
<dbReference type="InParanoid" id="A0A1Y2GB95"/>
<gene>
    <name evidence="10" type="ORF">BCR41DRAFT_361301</name>
</gene>
<dbReference type="GO" id="GO:0034657">
    <property type="term" value="C:GID complex"/>
    <property type="evidence" value="ECO:0007669"/>
    <property type="project" value="TreeGrafter"/>
</dbReference>
<feature type="domain" description="RING-Gid-type" evidence="9">
    <location>
        <begin position="311"/>
        <end position="381"/>
    </location>
</feature>
<keyword evidence="5 7" id="KW-0863">Zinc-finger</keyword>
<keyword evidence="3" id="KW-0963">Cytoplasm</keyword>
<evidence type="ECO:0000259" key="9">
    <source>
        <dbReference type="PROSITE" id="PS51867"/>
    </source>
</evidence>
<dbReference type="Pfam" id="PF10607">
    <property type="entry name" value="CTLH"/>
    <property type="match status" value="1"/>
</dbReference>
<dbReference type="InterPro" id="IPR024964">
    <property type="entry name" value="CTLH/CRA"/>
</dbReference>
<reference evidence="10 11" key="1">
    <citation type="submission" date="2016-07" db="EMBL/GenBank/DDBJ databases">
        <title>Pervasive Adenine N6-methylation of Active Genes in Fungi.</title>
        <authorList>
            <consortium name="DOE Joint Genome Institute"/>
            <person name="Mondo S.J."/>
            <person name="Dannebaum R.O."/>
            <person name="Kuo R.C."/>
            <person name="Labutti K."/>
            <person name="Haridas S."/>
            <person name="Kuo A."/>
            <person name="Salamov A."/>
            <person name="Ahrendt S.R."/>
            <person name="Lipzen A."/>
            <person name="Sullivan W."/>
            <person name="Andreopoulos W.B."/>
            <person name="Clum A."/>
            <person name="Lindquist E."/>
            <person name="Daum C."/>
            <person name="Ramamoorthy G.K."/>
            <person name="Gryganskyi A."/>
            <person name="Culley D."/>
            <person name="Magnuson J.K."/>
            <person name="James T.Y."/>
            <person name="O'Malley M.A."/>
            <person name="Stajich J.E."/>
            <person name="Spatafora J.W."/>
            <person name="Visel A."/>
            <person name="Grigoriev I.V."/>
        </authorList>
    </citation>
    <scope>NUCLEOTIDE SEQUENCE [LARGE SCALE GENOMIC DNA]</scope>
    <source>
        <strain evidence="10 11">NRRL 3116</strain>
    </source>
</reference>
<keyword evidence="4" id="KW-0479">Metal-binding</keyword>
<evidence type="ECO:0000256" key="7">
    <source>
        <dbReference type="PROSITE-ProRule" id="PRU01215"/>
    </source>
</evidence>
<dbReference type="OrthoDB" id="1933455at2759"/>
<dbReference type="RefSeq" id="XP_021877419.1">
    <property type="nucleotide sequence ID" value="XM_022025501.1"/>
</dbReference>